<evidence type="ECO:0000256" key="1">
    <source>
        <dbReference type="ARBA" id="ARBA00004127"/>
    </source>
</evidence>
<evidence type="ECO:0000256" key="4">
    <source>
        <dbReference type="ARBA" id="ARBA00022989"/>
    </source>
</evidence>
<keyword evidence="3 6" id="KW-0812">Transmembrane</keyword>
<keyword evidence="10" id="KW-1185">Reference proteome</keyword>
<evidence type="ECO:0000259" key="8">
    <source>
        <dbReference type="Pfam" id="PF00361"/>
    </source>
</evidence>
<dbReference type="EMBL" id="JBHSOA010000009">
    <property type="protein sequence ID" value="MFC5851287.1"/>
    <property type="molecule type" value="Genomic_DNA"/>
</dbReference>
<feature type="transmembrane region" description="Helical" evidence="7">
    <location>
        <begin position="418"/>
        <end position="439"/>
    </location>
</feature>
<comment type="subcellular location">
    <subcellularLocation>
        <location evidence="1">Endomembrane system</location>
        <topology evidence="1">Multi-pass membrane protein</topology>
    </subcellularLocation>
    <subcellularLocation>
        <location evidence="6">Membrane</location>
        <topology evidence="6">Multi-pass membrane protein</topology>
    </subcellularLocation>
</comment>
<dbReference type="PRINTS" id="PR01437">
    <property type="entry name" value="NUOXDRDTASE4"/>
</dbReference>
<gene>
    <name evidence="9" type="ORF">ACFPZI_05400</name>
</gene>
<sequence>MIDISESVMQFLLAFLVVGPLLGAAAALLPAPPGLKGKSPDQAVLRHGMTVTGVVLIAAIVLALGFDHDQPSTMQATTDISWIPALDVRIHLGTDGISLPLLVLTALLTFLSALYTYFKPPAGPSPKAFVALLLVLESGTLAAFAVLDLILFFLAFEMVLMPMYFLIARWGGEGRAEAAWKFILYTLLGSVVMLLGLLLIGIKAGTFDMVALATDNGRSLTVSVQVIAVLAIGIGLAVKTPMWPLHSWLPDAHTAAPTVGSVLLAGVLLKMGTYGFVRILLPAAPDGFRTFAPYLAAFAVVGIIYGSLACLALAREGAKGDLKRLIAYSSVGHMGFVLLGIATMTPTGVNGALFANIAHGLITGLLFFLVGALKDRTGTVDLDTLSRPWPDHRPSTSGSAAPDRVQTGAALYGRAPRLGGLLAFAAVASLGLPGLAGFWGEMLALFGAFDPAAGLSRPAFLVFMSIGAFGTLLTAAYLLVVVRRVCMGALPEQAPALTDVRGYEFAAWTPLVVLTVVAGLWPGALIGLTDPAVQQLLTGGTR</sequence>
<dbReference type="InterPro" id="IPR010227">
    <property type="entry name" value="NADH_Q_OxRdtase_chainM/4"/>
</dbReference>
<comment type="similarity">
    <text evidence="2">Belongs to the complex I subunit 4 family.</text>
</comment>
<feature type="transmembrane region" description="Helical" evidence="7">
    <location>
        <begin position="259"/>
        <end position="281"/>
    </location>
</feature>
<evidence type="ECO:0000313" key="10">
    <source>
        <dbReference type="Proteomes" id="UP001596180"/>
    </source>
</evidence>
<evidence type="ECO:0000256" key="3">
    <source>
        <dbReference type="ARBA" id="ARBA00022692"/>
    </source>
</evidence>
<proteinExistence type="inferred from homology"/>
<protein>
    <submittedName>
        <fullName evidence="9">NuoM family protein</fullName>
    </submittedName>
</protein>
<feature type="transmembrane region" description="Helical" evidence="7">
    <location>
        <begin position="325"/>
        <end position="345"/>
    </location>
</feature>
<feature type="transmembrane region" description="Helical" evidence="7">
    <location>
        <begin position="138"/>
        <end position="167"/>
    </location>
</feature>
<keyword evidence="4 7" id="KW-1133">Transmembrane helix</keyword>
<dbReference type="Proteomes" id="UP001596180">
    <property type="component" value="Unassembled WGS sequence"/>
</dbReference>
<dbReference type="InterPro" id="IPR003918">
    <property type="entry name" value="NADH_UbQ_OxRdtase"/>
</dbReference>
<evidence type="ECO:0000256" key="2">
    <source>
        <dbReference type="ARBA" id="ARBA00009025"/>
    </source>
</evidence>
<dbReference type="RefSeq" id="WP_381358881.1">
    <property type="nucleotide sequence ID" value="NZ_JBHSOA010000009.1"/>
</dbReference>
<dbReference type="NCBIfam" id="TIGR01972">
    <property type="entry name" value="NDH_I_M"/>
    <property type="match status" value="1"/>
</dbReference>
<dbReference type="InterPro" id="IPR001750">
    <property type="entry name" value="ND/Mrp_TM"/>
</dbReference>
<evidence type="ECO:0000313" key="9">
    <source>
        <dbReference type="EMBL" id="MFC5851287.1"/>
    </source>
</evidence>
<dbReference type="Pfam" id="PF00361">
    <property type="entry name" value="Proton_antipo_M"/>
    <property type="match status" value="1"/>
</dbReference>
<feature type="transmembrane region" description="Helical" evidence="7">
    <location>
        <begin position="459"/>
        <end position="482"/>
    </location>
</feature>
<evidence type="ECO:0000256" key="5">
    <source>
        <dbReference type="ARBA" id="ARBA00023136"/>
    </source>
</evidence>
<feature type="transmembrane region" description="Helical" evidence="7">
    <location>
        <begin position="99"/>
        <end position="118"/>
    </location>
</feature>
<accession>A0ABW1DRK5</accession>
<feature type="transmembrane region" description="Helical" evidence="7">
    <location>
        <begin position="43"/>
        <end position="66"/>
    </location>
</feature>
<evidence type="ECO:0000256" key="7">
    <source>
        <dbReference type="SAM" id="Phobius"/>
    </source>
</evidence>
<keyword evidence="5 7" id="KW-0472">Membrane</keyword>
<feature type="transmembrane region" description="Helical" evidence="7">
    <location>
        <begin position="351"/>
        <end position="373"/>
    </location>
</feature>
<reference evidence="10" key="1">
    <citation type="journal article" date="2019" name="Int. J. Syst. Evol. Microbiol.">
        <title>The Global Catalogue of Microorganisms (GCM) 10K type strain sequencing project: providing services to taxonomists for standard genome sequencing and annotation.</title>
        <authorList>
            <consortium name="The Broad Institute Genomics Platform"/>
            <consortium name="The Broad Institute Genome Sequencing Center for Infectious Disease"/>
            <person name="Wu L."/>
            <person name="Ma J."/>
        </authorList>
    </citation>
    <scope>NUCLEOTIDE SEQUENCE [LARGE SCALE GENOMIC DNA]</scope>
    <source>
        <strain evidence="10">JCM 10411</strain>
    </source>
</reference>
<feature type="domain" description="NADH:quinone oxidoreductase/Mrp antiporter transmembrane" evidence="8">
    <location>
        <begin position="148"/>
        <end position="451"/>
    </location>
</feature>
<feature type="transmembrane region" description="Helical" evidence="7">
    <location>
        <begin position="503"/>
        <end position="521"/>
    </location>
</feature>
<feature type="transmembrane region" description="Helical" evidence="7">
    <location>
        <begin position="220"/>
        <end position="238"/>
    </location>
</feature>
<organism evidence="9 10">
    <name type="scientific">Streptomyces chlorus</name>
    <dbReference type="NCBI Taxonomy" id="887452"/>
    <lineage>
        <taxon>Bacteria</taxon>
        <taxon>Bacillati</taxon>
        <taxon>Actinomycetota</taxon>
        <taxon>Actinomycetes</taxon>
        <taxon>Kitasatosporales</taxon>
        <taxon>Streptomycetaceae</taxon>
        <taxon>Streptomyces</taxon>
    </lineage>
</organism>
<dbReference type="PANTHER" id="PTHR43507:SF1">
    <property type="entry name" value="NADH-UBIQUINONE OXIDOREDUCTASE CHAIN 4"/>
    <property type="match status" value="1"/>
</dbReference>
<evidence type="ECO:0000256" key="6">
    <source>
        <dbReference type="RuleBase" id="RU000320"/>
    </source>
</evidence>
<name>A0ABW1DRK5_9ACTN</name>
<feature type="transmembrane region" description="Helical" evidence="7">
    <location>
        <begin position="179"/>
        <end position="200"/>
    </location>
</feature>
<dbReference type="PANTHER" id="PTHR43507">
    <property type="entry name" value="NADH-UBIQUINONE OXIDOREDUCTASE CHAIN 4"/>
    <property type="match status" value="1"/>
</dbReference>
<feature type="transmembrane region" description="Helical" evidence="7">
    <location>
        <begin position="293"/>
        <end position="313"/>
    </location>
</feature>
<comment type="caution">
    <text evidence="9">The sequence shown here is derived from an EMBL/GenBank/DDBJ whole genome shotgun (WGS) entry which is preliminary data.</text>
</comment>